<keyword evidence="9" id="KW-1185">Reference proteome</keyword>
<dbReference type="SUPFAM" id="SSF49384">
    <property type="entry name" value="Carbohydrate-binding domain"/>
    <property type="match status" value="1"/>
</dbReference>
<keyword evidence="3 4" id="KW-0326">Glycosidase</keyword>
<dbReference type="EC" id="3.2.1.4" evidence="4"/>
<comment type="similarity">
    <text evidence="4">Belongs to the glycosyl hydrolase 5 (cellulase A) family.</text>
</comment>
<feature type="signal peptide" evidence="6">
    <location>
        <begin position="1"/>
        <end position="26"/>
    </location>
</feature>
<dbReference type="SMART" id="SM00637">
    <property type="entry name" value="CBD_II"/>
    <property type="match status" value="1"/>
</dbReference>
<evidence type="ECO:0000256" key="5">
    <source>
        <dbReference type="SAM" id="MobiDB-lite"/>
    </source>
</evidence>
<dbReference type="Pfam" id="PF00553">
    <property type="entry name" value="CBM_2"/>
    <property type="match status" value="1"/>
</dbReference>
<feature type="region of interest" description="Disordered" evidence="5">
    <location>
        <begin position="331"/>
        <end position="357"/>
    </location>
</feature>
<reference evidence="8 9" key="1">
    <citation type="submission" date="2013-08" db="EMBL/GenBank/DDBJ databases">
        <title>Genome sequencing of Cellulomonas bogoriensis 69B4.</title>
        <authorList>
            <person name="Chen F."/>
            <person name="Li Y."/>
            <person name="Wang G."/>
        </authorList>
    </citation>
    <scope>NUCLEOTIDE SEQUENCE [LARGE SCALE GENOMIC DNA]</scope>
    <source>
        <strain evidence="8 9">69B4</strain>
    </source>
</reference>
<dbReference type="InterPro" id="IPR012291">
    <property type="entry name" value="CBM2_carb-bd_dom_sf"/>
</dbReference>
<evidence type="ECO:0000313" key="9">
    <source>
        <dbReference type="Proteomes" id="UP000054314"/>
    </source>
</evidence>
<dbReference type="PROSITE" id="PS51173">
    <property type="entry name" value="CBM2"/>
    <property type="match status" value="1"/>
</dbReference>
<dbReference type="GO" id="GO:0030245">
    <property type="term" value="P:cellulose catabolic process"/>
    <property type="evidence" value="ECO:0007669"/>
    <property type="project" value="UniProtKB-KW"/>
</dbReference>
<comment type="caution">
    <text evidence="8">The sequence shown here is derived from an EMBL/GenBank/DDBJ whole genome shotgun (WGS) entry which is preliminary data.</text>
</comment>
<dbReference type="AlphaFoldDB" id="A0A0A0BYA2"/>
<dbReference type="InterPro" id="IPR017853">
    <property type="entry name" value="GH"/>
</dbReference>
<dbReference type="PANTHER" id="PTHR42754">
    <property type="entry name" value="ENDOGLUCANASE"/>
    <property type="match status" value="1"/>
</dbReference>
<sequence>MRTKHWLAGLAAVALALPVAASPAAAAEPPGFRIDDGRLVESDGSPFVMRGVNHAHTWYTDRTESFAGISSLGANAVRTVLSSGHRWTRNDVDDVREVIELAKQARLVSVLEVHDTTGYGEEGAAASLAQAVEYWISVKPALDGQEDYVLLNIGNEPFGNDATANQRYVTDTISAIQTLRRAGFAHTIVVDAPNWGQDWQHIMRDNAQRIFDADPDANVLFSIHMYGVYAQGSTVRSYFDAFERAGLPLIVGEFGNTHSDGEVDEDTILAEAQARGIGWLGWSWSGNSGGVEYLDLTHDFDASSLTPWGERLFHGPDGIARTAQRAAVFAGTTPTPTPTPTTPTPTPTTPAPTPTPTPAEGCTAELAVIGSWSGGFQAEVRVTAGTAAIEGWSTSFTLPAGTTIQNLWGGSATGSAGEVTVVNAAWNGGLSAGQGASFGFIGAGPAPSGPVTCAAR</sequence>
<evidence type="ECO:0000313" key="8">
    <source>
        <dbReference type="EMBL" id="KGM12901.1"/>
    </source>
</evidence>
<dbReference type="InterPro" id="IPR001919">
    <property type="entry name" value="CBD2"/>
</dbReference>
<keyword evidence="2 4" id="KW-0378">Hydrolase</keyword>
<name>A0A0A0BYA2_9CELL</name>
<organism evidence="8 9">
    <name type="scientific">Cellulomonas bogoriensis 69B4 = DSM 16987</name>
    <dbReference type="NCBI Taxonomy" id="1386082"/>
    <lineage>
        <taxon>Bacteria</taxon>
        <taxon>Bacillati</taxon>
        <taxon>Actinomycetota</taxon>
        <taxon>Actinomycetes</taxon>
        <taxon>Micrococcales</taxon>
        <taxon>Cellulomonadaceae</taxon>
        <taxon>Cellulomonas</taxon>
    </lineage>
</organism>
<dbReference type="InterPro" id="IPR001547">
    <property type="entry name" value="Glyco_hydro_5"/>
</dbReference>
<accession>A0A0A0BYA2</accession>
<proteinExistence type="inferred from homology"/>
<dbReference type="InterPro" id="IPR008965">
    <property type="entry name" value="CBM2/CBM3_carb-bd_dom_sf"/>
</dbReference>
<evidence type="ECO:0000259" key="7">
    <source>
        <dbReference type="PROSITE" id="PS51173"/>
    </source>
</evidence>
<dbReference type="GO" id="GO:0030247">
    <property type="term" value="F:polysaccharide binding"/>
    <property type="evidence" value="ECO:0007669"/>
    <property type="project" value="UniProtKB-UniRule"/>
</dbReference>
<evidence type="ECO:0000256" key="3">
    <source>
        <dbReference type="ARBA" id="ARBA00023295"/>
    </source>
</evidence>
<evidence type="ECO:0000256" key="4">
    <source>
        <dbReference type="RuleBase" id="RU361153"/>
    </source>
</evidence>
<dbReference type="Gene3D" id="2.60.40.290">
    <property type="match status" value="1"/>
</dbReference>
<comment type="catalytic activity">
    <reaction evidence="1 4">
        <text>Endohydrolysis of (1-&gt;4)-beta-D-glucosidic linkages in cellulose, lichenin and cereal beta-D-glucans.</text>
        <dbReference type="EC" id="3.2.1.4"/>
    </reaction>
</comment>
<evidence type="ECO:0000256" key="2">
    <source>
        <dbReference type="ARBA" id="ARBA00022801"/>
    </source>
</evidence>
<dbReference type="Pfam" id="PF00150">
    <property type="entry name" value="Cellulase"/>
    <property type="match status" value="1"/>
</dbReference>
<keyword evidence="4" id="KW-0136">Cellulose degradation</keyword>
<evidence type="ECO:0000256" key="6">
    <source>
        <dbReference type="SAM" id="SignalP"/>
    </source>
</evidence>
<dbReference type="OrthoDB" id="9801198at2"/>
<keyword evidence="4" id="KW-0624">Polysaccharide degradation</keyword>
<dbReference type="PANTHER" id="PTHR42754:SF1">
    <property type="entry name" value="LIPOPROTEIN"/>
    <property type="match status" value="1"/>
</dbReference>
<dbReference type="RefSeq" id="WP_035060477.1">
    <property type="nucleotide sequence ID" value="NZ_AXCZ01000084.1"/>
</dbReference>
<dbReference type="EMBL" id="AXCZ01000084">
    <property type="protein sequence ID" value="KGM12901.1"/>
    <property type="molecule type" value="Genomic_DNA"/>
</dbReference>
<protein>
    <recommendedName>
        <fullName evidence="4">Endoglucanase</fullName>
        <ecNumber evidence="4">3.2.1.4</ecNumber>
    </recommendedName>
</protein>
<gene>
    <name evidence="8" type="ORF">N869_00990</name>
</gene>
<dbReference type="GO" id="GO:0008810">
    <property type="term" value="F:cellulase activity"/>
    <property type="evidence" value="ECO:0007669"/>
    <property type="project" value="UniProtKB-EC"/>
</dbReference>
<evidence type="ECO:0000256" key="1">
    <source>
        <dbReference type="ARBA" id="ARBA00000966"/>
    </source>
</evidence>
<dbReference type="Gene3D" id="3.20.20.80">
    <property type="entry name" value="Glycosidases"/>
    <property type="match status" value="1"/>
</dbReference>
<feature type="chain" id="PRO_5001960120" description="Endoglucanase" evidence="6">
    <location>
        <begin position="27"/>
        <end position="456"/>
    </location>
</feature>
<keyword evidence="6" id="KW-0732">Signal</keyword>
<feature type="compositionally biased region" description="Pro residues" evidence="5">
    <location>
        <begin position="335"/>
        <end position="357"/>
    </location>
</feature>
<dbReference type="Proteomes" id="UP000054314">
    <property type="component" value="Unassembled WGS sequence"/>
</dbReference>
<keyword evidence="4" id="KW-0119">Carbohydrate metabolism</keyword>
<dbReference type="SUPFAM" id="SSF51445">
    <property type="entry name" value="(Trans)glycosidases"/>
    <property type="match status" value="1"/>
</dbReference>
<feature type="domain" description="CBM2" evidence="7">
    <location>
        <begin position="355"/>
        <end position="456"/>
    </location>
</feature>